<evidence type="ECO:0000313" key="10">
    <source>
        <dbReference type="EMBL" id="RPJ68530.1"/>
    </source>
</evidence>
<keyword evidence="11" id="KW-1185">Reference proteome</keyword>
<dbReference type="RefSeq" id="WP_124026531.1">
    <property type="nucleotide sequence ID" value="NZ_JBHRSN010000005.1"/>
</dbReference>
<feature type="transmembrane region" description="Helical" evidence="9">
    <location>
        <begin position="125"/>
        <end position="144"/>
    </location>
</feature>
<evidence type="ECO:0000256" key="4">
    <source>
        <dbReference type="ARBA" id="ARBA00022475"/>
    </source>
</evidence>
<evidence type="ECO:0000256" key="2">
    <source>
        <dbReference type="ARBA" id="ARBA00004651"/>
    </source>
</evidence>
<keyword evidence="8" id="KW-0067">ATP-binding</keyword>
<dbReference type="PANTHER" id="PTHR44936:SF10">
    <property type="entry name" value="SENSOR PROTEIN RSTB"/>
    <property type="match status" value="1"/>
</dbReference>
<dbReference type="Gene3D" id="1.10.287.130">
    <property type="match status" value="1"/>
</dbReference>
<dbReference type="GO" id="GO:0005524">
    <property type="term" value="F:ATP binding"/>
    <property type="evidence" value="ECO:0007669"/>
    <property type="project" value="UniProtKB-KW"/>
</dbReference>
<evidence type="ECO:0000256" key="8">
    <source>
        <dbReference type="ARBA" id="ARBA00022840"/>
    </source>
</evidence>
<evidence type="ECO:0000256" key="7">
    <source>
        <dbReference type="ARBA" id="ARBA00022777"/>
    </source>
</evidence>
<dbReference type="CDD" id="cd00082">
    <property type="entry name" value="HisKA"/>
    <property type="match status" value="1"/>
</dbReference>
<dbReference type="InterPro" id="IPR003661">
    <property type="entry name" value="HisK_dim/P_dom"/>
</dbReference>
<organism evidence="10 11">
    <name type="scientific">Alteromonas sediminis</name>
    <dbReference type="NCBI Taxonomy" id="2259342"/>
    <lineage>
        <taxon>Bacteria</taxon>
        <taxon>Pseudomonadati</taxon>
        <taxon>Pseudomonadota</taxon>
        <taxon>Gammaproteobacteria</taxon>
        <taxon>Alteromonadales</taxon>
        <taxon>Alteromonadaceae</taxon>
        <taxon>Alteromonas/Salinimonas group</taxon>
        <taxon>Alteromonas</taxon>
    </lineage>
</organism>
<sequence length="406" mass="45843">MLTRSTTLTGRVAKTLTLLTLILFLVFSFMAVLIAFIIEDTMIHNVLRQASQQTSYDNSAVKQVTFQELQQLGYTSQSEAQLKNRINAFAEFSADGKHYHFMIVDSGYLVTDSTPLLAVSQRVSGIIKLLLVALVPCSIITILTTRHLSKYALSPFLTLKERFLQPEKNSAELIRENAFIREQDIKQIADELAHALSQKEELLSEQITFNQGMSHELRTPLQSMTHAVELIAIKHPALADQQVYKRLQNSLTKMYRISEAMLWLLSDEPSQNTLSINRHLTSLQDDLHATYHAHGLSIKQIENGQLFLDIPTVVFDFIVYALVNNTVQYAALSKGKKQLQITIDKQQITLTNAYDNHQFEIADGPQHFGLGLLLVTKLAHRFTHRIEIKHDESTFAVSLIAGQQAS</sequence>
<keyword evidence="4" id="KW-1003">Cell membrane</keyword>
<comment type="subcellular location">
    <subcellularLocation>
        <location evidence="2">Cell membrane</location>
        <topology evidence="2">Multi-pass membrane protein</topology>
    </subcellularLocation>
</comment>
<reference evidence="10 11" key="1">
    <citation type="submission" date="2018-11" db="EMBL/GenBank/DDBJ databases">
        <authorList>
            <person name="Ye M.-Q."/>
            <person name="Du Z.-J."/>
        </authorList>
    </citation>
    <scope>NUCLEOTIDE SEQUENCE [LARGE SCALE GENOMIC DNA]</scope>
    <source>
        <strain evidence="10 11">U0105</strain>
    </source>
</reference>
<evidence type="ECO:0000256" key="3">
    <source>
        <dbReference type="ARBA" id="ARBA00012438"/>
    </source>
</evidence>
<proteinExistence type="predicted"/>
<comment type="catalytic activity">
    <reaction evidence="1">
        <text>ATP + protein L-histidine = ADP + protein N-phospho-L-histidine.</text>
        <dbReference type="EC" id="2.7.13.3"/>
    </reaction>
</comment>
<dbReference type="InterPro" id="IPR036890">
    <property type="entry name" value="HATPase_C_sf"/>
</dbReference>
<keyword evidence="6" id="KW-0547">Nucleotide-binding</keyword>
<evidence type="ECO:0000313" key="11">
    <source>
        <dbReference type="Proteomes" id="UP000275281"/>
    </source>
</evidence>
<dbReference type="GO" id="GO:0000155">
    <property type="term" value="F:phosphorelay sensor kinase activity"/>
    <property type="evidence" value="ECO:0007669"/>
    <property type="project" value="InterPro"/>
</dbReference>
<evidence type="ECO:0000256" key="1">
    <source>
        <dbReference type="ARBA" id="ARBA00000085"/>
    </source>
</evidence>
<dbReference type="Proteomes" id="UP000275281">
    <property type="component" value="Unassembled WGS sequence"/>
</dbReference>
<dbReference type="InterPro" id="IPR050980">
    <property type="entry name" value="2C_sensor_his_kinase"/>
</dbReference>
<accession>A0A3N5Y4M0</accession>
<comment type="caution">
    <text evidence="10">The sequence shown here is derived from an EMBL/GenBank/DDBJ whole genome shotgun (WGS) entry which is preliminary data.</text>
</comment>
<keyword evidence="5" id="KW-0808">Transferase</keyword>
<evidence type="ECO:0000256" key="9">
    <source>
        <dbReference type="SAM" id="Phobius"/>
    </source>
</evidence>
<dbReference type="SUPFAM" id="SSF55874">
    <property type="entry name" value="ATPase domain of HSP90 chaperone/DNA topoisomerase II/histidine kinase"/>
    <property type="match status" value="1"/>
</dbReference>
<dbReference type="OrthoDB" id="9121563at2"/>
<keyword evidence="9" id="KW-0472">Membrane</keyword>
<dbReference type="PANTHER" id="PTHR44936">
    <property type="entry name" value="SENSOR PROTEIN CREC"/>
    <property type="match status" value="1"/>
</dbReference>
<keyword evidence="7 10" id="KW-0418">Kinase</keyword>
<gene>
    <name evidence="10" type="ORF">DRW07_03750</name>
</gene>
<dbReference type="InterPro" id="IPR036097">
    <property type="entry name" value="HisK_dim/P_sf"/>
</dbReference>
<dbReference type="AlphaFoldDB" id="A0A3N5Y4M0"/>
<dbReference type="EMBL" id="RPOK01000001">
    <property type="protein sequence ID" value="RPJ68530.1"/>
    <property type="molecule type" value="Genomic_DNA"/>
</dbReference>
<name>A0A3N5Y4M0_9ALTE</name>
<protein>
    <recommendedName>
        <fullName evidence="3">histidine kinase</fullName>
        <ecNumber evidence="3">2.7.13.3</ecNumber>
    </recommendedName>
</protein>
<keyword evidence="9" id="KW-1133">Transmembrane helix</keyword>
<dbReference type="SUPFAM" id="SSF47384">
    <property type="entry name" value="Homodimeric domain of signal transducing histidine kinase"/>
    <property type="match status" value="1"/>
</dbReference>
<evidence type="ECO:0000256" key="5">
    <source>
        <dbReference type="ARBA" id="ARBA00022679"/>
    </source>
</evidence>
<dbReference type="EC" id="2.7.13.3" evidence="3"/>
<keyword evidence="9" id="KW-0812">Transmembrane</keyword>
<evidence type="ECO:0000256" key="6">
    <source>
        <dbReference type="ARBA" id="ARBA00022741"/>
    </source>
</evidence>
<feature type="transmembrane region" description="Helical" evidence="9">
    <location>
        <begin position="12"/>
        <end position="38"/>
    </location>
</feature>